<dbReference type="Pfam" id="PF00582">
    <property type="entry name" value="Usp"/>
    <property type="match status" value="1"/>
</dbReference>
<evidence type="ECO:0000256" key="1">
    <source>
        <dbReference type="ARBA" id="ARBA00004496"/>
    </source>
</evidence>
<dbReference type="GO" id="GO:0005737">
    <property type="term" value="C:cytoplasm"/>
    <property type="evidence" value="ECO:0007669"/>
    <property type="project" value="UniProtKB-SubCell"/>
</dbReference>
<proteinExistence type="inferred from homology"/>
<evidence type="ECO:0000256" key="3">
    <source>
        <dbReference type="ARBA" id="ARBA00011738"/>
    </source>
</evidence>
<name>A0A1I4BHL3_9PROT</name>
<evidence type="ECO:0000256" key="5">
    <source>
        <dbReference type="PIRNR" id="PIRNR006276"/>
    </source>
</evidence>
<sequence length="148" mass="16644">MHAYNRILVAIDFSDYGNLVAKQAQHLAEIFNAELNVIHILDNIPMPDTPYGTLISLDTQSSDLLLQVEKNKFIQICNDMNVPPANRWLVWGTPQQEITEFALREKIDLIIVGSHGRHGLTALMGSTAKNLIFHAECDVLTVHLQDNQ</sequence>
<evidence type="ECO:0000259" key="6">
    <source>
        <dbReference type="Pfam" id="PF00582"/>
    </source>
</evidence>
<comment type="subcellular location">
    <subcellularLocation>
        <location evidence="1 5">Cytoplasm</location>
    </subcellularLocation>
</comment>
<dbReference type="InterPro" id="IPR014729">
    <property type="entry name" value="Rossmann-like_a/b/a_fold"/>
</dbReference>
<dbReference type="RefSeq" id="WP_090699310.1">
    <property type="nucleotide sequence ID" value="NZ_FOSP01000012.1"/>
</dbReference>
<dbReference type="EMBL" id="FOSP01000012">
    <property type="protein sequence ID" value="SFK67509.1"/>
    <property type="molecule type" value="Genomic_DNA"/>
</dbReference>
<keyword evidence="4 5" id="KW-0963">Cytoplasm</keyword>
<keyword evidence="8" id="KW-1185">Reference proteome</keyword>
<gene>
    <name evidence="7" type="ORF">SAMN05216302_101211</name>
</gene>
<dbReference type="STRING" id="52441.SAMN05216302_101211"/>
<protein>
    <recommendedName>
        <fullName evidence="5">Universal stress protein</fullName>
    </recommendedName>
</protein>
<dbReference type="PANTHER" id="PTHR46268">
    <property type="entry name" value="STRESS RESPONSE PROTEIN NHAX"/>
    <property type="match status" value="1"/>
</dbReference>
<dbReference type="AlphaFoldDB" id="A0A1I4BHL3"/>
<comment type="subunit">
    <text evidence="3">Homodimer.</text>
</comment>
<dbReference type="PRINTS" id="PR01438">
    <property type="entry name" value="UNVRSLSTRESS"/>
</dbReference>
<dbReference type="PANTHER" id="PTHR46268:SF23">
    <property type="entry name" value="UNIVERSAL STRESS PROTEIN A-RELATED"/>
    <property type="match status" value="1"/>
</dbReference>
<evidence type="ECO:0000313" key="8">
    <source>
        <dbReference type="Proteomes" id="UP000199533"/>
    </source>
</evidence>
<evidence type="ECO:0000256" key="4">
    <source>
        <dbReference type="ARBA" id="ARBA00022490"/>
    </source>
</evidence>
<evidence type="ECO:0000256" key="2">
    <source>
        <dbReference type="ARBA" id="ARBA00008791"/>
    </source>
</evidence>
<comment type="similarity">
    <text evidence="2 5">Belongs to the universal stress protein A family.</text>
</comment>
<reference evidence="8" key="1">
    <citation type="submission" date="2016-10" db="EMBL/GenBank/DDBJ databases">
        <authorList>
            <person name="Varghese N."/>
            <person name="Submissions S."/>
        </authorList>
    </citation>
    <scope>NUCLEOTIDE SEQUENCE [LARGE SCALE GENOMIC DNA]</scope>
    <source>
        <strain evidence="8">Nm69</strain>
    </source>
</reference>
<organism evidence="7 8">
    <name type="scientific">Nitrosomonas aestuarii</name>
    <dbReference type="NCBI Taxonomy" id="52441"/>
    <lineage>
        <taxon>Bacteria</taxon>
        <taxon>Pseudomonadati</taxon>
        <taxon>Pseudomonadota</taxon>
        <taxon>Betaproteobacteria</taxon>
        <taxon>Nitrosomonadales</taxon>
        <taxon>Nitrosomonadaceae</taxon>
        <taxon>Nitrosomonas</taxon>
    </lineage>
</organism>
<dbReference type="Gene3D" id="3.40.50.620">
    <property type="entry name" value="HUPs"/>
    <property type="match status" value="1"/>
</dbReference>
<dbReference type="InterPro" id="IPR006016">
    <property type="entry name" value="UspA"/>
</dbReference>
<accession>A0A1I4BHL3</accession>
<dbReference type="PIRSF" id="PIRSF006276">
    <property type="entry name" value="UspA"/>
    <property type="match status" value="1"/>
</dbReference>
<dbReference type="SUPFAM" id="SSF52402">
    <property type="entry name" value="Adenine nucleotide alpha hydrolases-like"/>
    <property type="match status" value="1"/>
</dbReference>
<feature type="domain" description="UspA" evidence="6">
    <location>
        <begin position="4"/>
        <end position="143"/>
    </location>
</feature>
<dbReference type="OrthoDB" id="5295044at2"/>
<dbReference type="InterPro" id="IPR006015">
    <property type="entry name" value="Universal_stress_UspA"/>
</dbReference>
<dbReference type="Proteomes" id="UP000199533">
    <property type="component" value="Unassembled WGS sequence"/>
</dbReference>
<evidence type="ECO:0000313" key="7">
    <source>
        <dbReference type="EMBL" id="SFK67509.1"/>
    </source>
</evidence>